<sequence length="461" mass="52136">MSRAGKRLCRAAALVCALLGSATVLRAQAVLNAYVQEGLRSNLGLQQMNMDYAKAQWTLKEAKRLYGPQLDIAGSYTGSLRKPFTMPPPDPNDPLSMGLWELIHSMDAPNIDGDKIYYPPPHMFSGGLQLTQTIYSAELKYNRQAKEADSKAWQAKLEDFKTSLEADIRSAYFQYLQAYYVRDATAQGLELAQQHLQGITELIANHKMTKDALYKARANLSNITAQLHSADNDIVKAQYYFNFLLNRERAAPVKIDSAYVFNSHAAYRVAPAQDTGTMHRYQLDYLYHLEQSALAQKNKLAANKWPDVQLSSFAGVRGQEITFDNSQLPFAQLQLSLKWNLFNTGANKARVQQARLQQQSLHTQYDLQQQQLSLQEITARRDVITLLDNYAAVNDSYRNAAVYYEAVKQKFRLGMAGILELSDAENQLLQASINRQVWYYSLQVKTAEYQKSTGKTISIIQ</sequence>
<dbReference type="GO" id="GO:0009279">
    <property type="term" value="C:cell outer membrane"/>
    <property type="evidence" value="ECO:0007669"/>
    <property type="project" value="UniProtKB-SubCell"/>
</dbReference>
<dbReference type="GO" id="GO:0015288">
    <property type="term" value="F:porin activity"/>
    <property type="evidence" value="ECO:0007669"/>
    <property type="project" value="TreeGrafter"/>
</dbReference>
<evidence type="ECO:0000256" key="1">
    <source>
        <dbReference type="ARBA" id="ARBA00004442"/>
    </source>
</evidence>
<keyword evidence="3" id="KW-0813">Transport</keyword>
<evidence type="ECO:0000256" key="7">
    <source>
        <dbReference type="ARBA" id="ARBA00023237"/>
    </source>
</evidence>
<keyword evidence="10" id="KW-1185">Reference proteome</keyword>
<keyword evidence="4" id="KW-1134">Transmembrane beta strand</keyword>
<evidence type="ECO:0000256" key="6">
    <source>
        <dbReference type="ARBA" id="ARBA00023136"/>
    </source>
</evidence>
<protein>
    <submittedName>
        <fullName evidence="9">Outer membrane protein TolC</fullName>
    </submittedName>
</protein>
<dbReference type="InterPro" id="IPR051906">
    <property type="entry name" value="TolC-like"/>
</dbReference>
<comment type="caution">
    <text evidence="9">The sequence shown here is derived from an EMBL/GenBank/DDBJ whole genome shotgun (WGS) entry which is preliminary data.</text>
</comment>
<evidence type="ECO:0000313" key="10">
    <source>
        <dbReference type="Proteomes" id="UP000316778"/>
    </source>
</evidence>
<proteinExistence type="inferred from homology"/>
<evidence type="ECO:0000313" key="9">
    <source>
        <dbReference type="EMBL" id="TWI92142.1"/>
    </source>
</evidence>
<dbReference type="EMBL" id="VLLG01000002">
    <property type="protein sequence ID" value="TWI92142.1"/>
    <property type="molecule type" value="Genomic_DNA"/>
</dbReference>
<accession>A0A562TF52</accession>
<evidence type="ECO:0000256" key="2">
    <source>
        <dbReference type="ARBA" id="ARBA00007613"/>
    </source>
</evidence>
<dbReference type="PANTHER" id="PTHR30026">
    <property type="entry name" value="OUTER MEMBRANE PROTEIN TOLC"/>
    <property type="match status" value="1"/>
</dbReference>
<keyword evidence="6" id="KW-0472">Membrane</keyword>
<evidence type="ECO:0000256" key="5">
    <source>
        <dbReference type="ARBA" id="ARBA00022692"/>
    </source>
</evidence>
<dbReference type="GO" id="GO:0015562">
    <property type="term" value="F:efflux transmembrane transporter activity"/>
    <property type="evidence" value="ECO:0007669"/>
    <property type="project" value="InterPro"/>
</dbReference>
<evidence type="ECO:0000256" key="8">
    <source>
        <dbReference type="SAM" id="SignalP"/>
    </source>
</evidence>
<reference evidence="9 10" key="1">
    <citation type="journal article" date="2013" name="Stand. Genomic Sci.">
        <title>Genomic Encyclopedia of Type Strains, Phase I: The one thousand microbial genomes (KMG-I) project.</title>
        <authorList>
            <person name="Kyrpides N.C."/>
            <person name="Woyke T."/>
            <person name="Eisen J.A."/>
            <person name="Garrity G."/>
            <person name="Lilburn T.G."/>
            <person name="Beck B.J."/>
            <person name="Whitman W.B."/>
            <person name="Hugenholtz P."/>
            <person name="Klenk H.P."/>
        </authorList>
    </citation>
    <scope>NUCLEOTIDE SEQUENCE [LARGE SCALE GENOMIC DNA]</scope>
    <source>
        <strain evidence="9 10">DSM 13484</strain>
    </source>
</reference>
<dbReference type="Proteomes" id="UP000316778">
    <property type="component" value="Unassembled WGS sequence"/>
</dbReference>
<feature type="chain" id="PRO_5021925163" evidence="8">
    <location>
        <begin position="28"/>
        <end position="461"/>
    </location>
</feature>
<dbReference type="AlphaFoldDB" id="A0A562TF52"/>
<dbReference type="Gene3D" id="1.20.1600.10">
    <property type="entry name" value="Outer membrane efflux proteins (OEP)"/>
    <property type="match status" value="1"/>
</dbReference>
<name>A0A562TF52_CHIJA</name>
<comment type="subcellular location">
    <subcellularLocation>
        <location evidence="1">Cell outer membrane</location>
    </subcellularLocation>
</comment>
<dbReference type="Pfam" id="PF02321">
    <property type="entry name" value="OEP"/>
    <property type="match status" value="1"/>
</dbReference>
<dbReference type="GO" id="GO:1990281">
    <property type="term" value="C:efflux pump complex"/>
    <property type="evidence" value="ECO:0007669"/>
    <property type="project" value="TreeGrafter"/>
</dbReference>
<keyword evidence="5" id="KW-0812">Transmembrane</keyword>
<gene>
    <name evidence="9" type="ORF">LX66_1525</name>
</gene>
<keyword evidence="8" id="KW-0732">Signal</keyword>
<dbReference type="SUPFAM" id="SSF56954">
    <property type="entry name" value="Outer membrane efflux proteins (OEP)"/>
    <property type="match status" value="1"/>
</dbReference>
<dbReference type="PANTHER" id="PTHR30026:SF20">
    <property type="entry name" value="OUTER MEMBRANE PROTEIN TOLC"/>
    <property type="match status" value="1"/>
</dbReference>
<dbReference type="InterPro" id="IPR003423">
    <property type="entry name" value="OMP_efflux"/>
</dbReference>
<feature type="signal peptide" evidence="8">
    <location>
        <begin position="1"/>
        <end position="27"/>
    </location>
</feature>
<evidence type="ECO:0000256" key="3">
    <source>
        <dbReference type="ARBA" id="ARBA00022448"/>
    </source>
</evidence>
<evidence type="ECO:0000256" key="4">
    <source>
        <dbReference type="ARBA" id="ARBA00022452"/>
    </source>
</evidence>
<keyword evidence="7" id="KW-0998">Cell outer membrane</keyword>
<comment type="similarity">
    <text evidence="2">Belongs to the outer membrane factor (OMF) (TC 1.B.17) family.</text>
</comment>
<organism evidence="9 10">
    <name type="scientific">Chitinophaga japonensis</name>
    <name type="common">Flexibacter japonensis</name>
    <dbReference type="NCBI Taxonomy" id="104662"/>
    <lineage>
        <taxon>Bacteria</taxon>
        <taxon>Pseudomonadati</taxon>
        <taxon>Bacteroidota</taxon>
        <taxon>Chitinophagia</taxon>
        <taxon>Chitinophagales</taxon>
        <taxon>Chitinophagaceae</taxon>
        <taxon>Chitinophaga</taxon>
    </lineage>
</organism>